<organism evidence="1 2">
    <name type="scientific">Mizuhopecten yessoensis</name>
    <name type="common">Japanese scallop</name>
    <name type="synonym">Patinopecten yessoensis</name>
    <dbReference type="NCBI Taxonomy" id="6573"/>
    <lineage>
        <taxon>Eukaryota</taxon>
        <taxon>Metazoa</taxon>
        <taxon>Spiralia</taxon>
        <taxon>Lophotrochozoa</taxon>
        <taxon>Mollusca</taxon>
        <taxon>Bivalvia</taxon>
        <taxon>Autobranchia</taxon>
        <taxon>Pteriomorphia</taxon>
        <taxon>Pectinida</taxon>
        <taxon>Pectinoidea</taxon>
        <taxon>Pectinidae</taxon>
        <taxon>Mizuhopecten</taxon>
    </lineage>
</organism>
<name>A0A210PM71_MIZYE</name>
<dbReference type="Proteomes" id="UP000242188">
    <property type="component" value="Unassembled WGS sequence"/>
</dbReference>
<evidence type="ECO:0000313" key="1">
    <source>
        <dbReference type="EMBL" id="OWF37575.1"/>
    </source>
</evidence>
<comment type="caution">
    <text evidence="1">The sequence shown here is derived from an EMBL/GenBank/DDBJ whole genome shotgun (WGS) entry which is preliminary data.</text>
</comment>
<protein>
    <submittedName>
        <fullName evidence="1">Uncharacterized protein</fullName>
    </submittedName>
</protein>
<reference evidence="1 2" key="1">
    <citation type="journal article" date="2017" name="Nat. Ecol. Evol.">
        <title>Scallop genome provides insights into evolution of bilaterian karyotype and development.</title>
        <authorList>
            <person name="Wang S."/>
            <person name="Zhang J."/>
            <person name="Jiao W."/>
            <person name="Li J."/>
            <person name="Xun X."/>
            <person name="Sun Y."/>
            <person name="Guo X."/>
            <person name="Huan P."/>
            <person name="Dong B."/>
            <person name="Zhang L."/>
            <person name="Hu X."/>
            <person name="Sun X."/>
            <person name="Wang J."/>
            <person name="Zhao C."/>
            <person name="Wang Y."/>
            <person name="Wang D."/>
            <person name="Huang X."/>
            <person name="Wang R."/>
            <person name="Lv J."/>
            <person name="Li Y."/>
            <person name="Zhang Z."/>
            <person name="Liu B."/>
            <person name="Lu W."/>
            <person name="Hui Y."/>
            <person name="Liang J."/>
            <person name="Zhou Z."/>
            <person name="Hou R."/>
            <person name="Li X."/>
            <person name="Liu Y."/>
            <person name="Li H."/>
            <person name="Ning X."/>
            <person name="Lin Y."/>
            <person name="Zhao L."/>
            <person name="Xing Q."/>
            <person name="Dou J."/>
            <person name="Li Y."/>
            <person name="Mao J."/>
            <person name="Guo H."/>
            <person name="Dou H."/>
            <person name="Li T."/>
            <person name="Mu C."/>
            <person name="Jiang W."/>
            <person name="Fu Q."/>
            <person name="Fu X."/>
            <person name="Miao Y."/>
            <person name="Liu J."/>
            <person name="Yu Q."/>
            <person name="Li R."/>
            <person name="Liao H."/>
            <person name="Li X."/>
            <person name="Kong Y."/>
            <person name="Jiang Z."/>
            <person name="Chourrout D."/>
            <person name="Li R."/>
            <person name="Bao Z."/>
        </authorList>
    </citation>
    <scope>NUCLEOTIDE SEQUENCE [LARGE SCALE GENOMIC DNA]</scope>
    <source>
        <strain evidence="1 2">PY_sf001</strain>
    </source>
</reference>
<dbReference type="EMBL" id="NEDP02005587">
    <property type="protein sequence ID" value="OWF37575.1"/>
    <property type="molecule type" value="Genomic_DNA"/>
</dbReference>
<sequence>MIRQKTSLFDGNRTKSAMIYQSPKQGGRIVFSMNATKVEGYADLMGFKDSTIDRNDTESSTVPENKKSCFDFHHSEDFRFADKTCGHDTHLVPDEGHIRIPRKLQGTVAEVVGLYPKQPKSALKASSQLERDQVRFGHWSDSMVPPLNKQQTSSYHRDCRTLGIIRGGGNGVPDLRATPVRSVTFLSDTETCSTYSR</sequence>
<proteinExistence type="predicted"/>
<evidence type="ECO:0000313" key="2">
    <source>
        <dbReference type="Proteomes" id="UP000242188"/>
    </source>
</evidence>
<accession>A0A210PM71</accession>
<keyword evidence="2" id="KW-1185">Reference proteome</keyword>
<dbReference type="AlphaFoldDB" id="A0A210PM71"/>
<gene>
    <name evidence="1" type="ORF">KP79_PYT07444</name>
</gene>